<dbReference type="PANTHER" id="PTHR30024">
    <property type="entry name" value="ALIPHATIC SULFONATES-BINDING PROTEIN-RELATED"/>
    <property type="match status" value="1"/>
</dbReference>
<evidence type="ECO:0000259" key="2">
    <source>
        <dbReference type="Pfam" id="PF09084"/>
    </source>
</evidence>
<feature type="signal peptide" evidence="1">
    <location>
        <begin position="1"/>
        <end position="36"/>
    </location>
</feature>
<dbReference type="InterPro" id="IPR015168">
    <property type="entry name" value="SsuA/THI5"/>
</dbReference>
<name>A0ABV9FQP8_9NOCA</name>
<keyword evidence="4" id="KW-1185">Reference proteome</keyword>
<organism evidence="3 4">
    <name type="scientific">Rhodococcus kronopolitis</name>
    <dbReference type="NCBI Taxonomy" id="1460226"/>
    <lineage>
        <taxon>Bacteria</taxon>
        <taxon>Bacillati</taxon>
        <taxon>Actinomycetota</taxon>
        <taxon>Actinomycetes</taxon>
        <taxon>Mycobacteriales</taxon>
        <taxon>Nocardiaceae</taxon>
        <taxon>Rhodococcus</taxon>
    </lineage>
</organism>
<sequence length="367" mass="39150">MASPTPKRRSTQSRSPRALAALAALLTIGSLVSACAGSTETEQTADGKSVLRYQGSAGQVIFPELAADLGYFQNVELKWVGDTTSGPQDIQSVATGQTDFGMAFNGAVVKLRSAGSPITSVVSSYGADQGTFTGYFVLDGGPITSARDLIGKKVGMNTLGAHHEFVVREWLAQQGLTPDEIKQVELIVVPPINTEQALREGQIDVAALGGVFRETAVGRGGLHPLFTDSAIFGDFSYGTYVLRDDFIAKDPEAAKDFVQGTARAVRWAQTTPRDQVVARFKEIIGERGRNENASLTDYWRSPGIPVAGAVIADRELQTWIDWLVRNGELEPGELTAADLFTNEFNPYANGAYDAASGADGQALEAAK</sequence>
<evidence type="ECO:0000256" key="1">
    <source>
        <dbReference type="SAM" id="SignalP"/>
    </source>
</evidence>
<comment type="caution">
    <text evidence="3">The sequence shown here is derived from an EMBL/GenBank/DDBJ whole genome shotgun (WGS) entry which is preliminary data.</text>
</comment>
<feature type="domain" description="SsuA/THI5-like" evidence="2">
    <location>
        <begin position="65"/>
        <end position="273"/>
    </location>
</feature>
<dbReference type="EMBL" id="JBHSFO010000004">
    <property type="protein sequence ID" value="MFC4604203.1"/>
    <property type="molecule type" value="Genomic_DNA"/>
</dbReference>
<dbReference type="Gene3D" id="3.40.190.10">
    <property type="entry name" value="Periplasmic binding protein-like II"/>
    <property type="match status" value="2"/>
</dbReference>
<protein>
    <submittedName>
        <fullName evidence="3">ABC transporter substrate-binding protein</fullName>
    </submittedName>
</protein>
<feature type="chain" id="PRO_5047500295" evidence="1">
    <location>
        <begin position="37"/>
        <end position="367"/>
    </location>
</feature>
<dbReference type="Pfam" id="PF09084">
    <property type="entry name" value="NMT1"/>
    <property type="match status" value="1"/>
</dbReference>
<dbReference type="Proteomes" id="UP001595914">
    <property type="component" value="Unassembled WGS sequence"/>
</dbReference>
<dbReference type="PROSITE" id="PS51257">
    <property type="entry name" value="PROKAR_LIPOPROTEIN"/>
    <property type="match status" value="1"/>
</dbReference>
<proteinExistence type="predicted"/>
<dbReference type="SUPFAM" id="SSF53850">
    <property type="entry name" value="Periplasmic binding protein-like II"/>
    <property type="match status" value="1"/>
</dbReference>
<evidence type="ECO:0000313" key="4">
    <source>
        <dbReference type="Proteomes" id="UP001595914"/>
    </source>
</evidence>
<evidence type="ECO:0000313" key="3">
    <source>
        <dbReference type="EMBL" id="MFC4604203.1"/>
    </source>
</evidence>
<reference evidence="4" key="1">
    <citation type="journal article" date="2019" name="Int. J. Syst. Evol. Microbiol.">
        <title>The Global Catalogue of Microorganisms (GCM) 10K type strain sequencing project: providing services to taxonomists for standard genome sequencing and annotation.</title>
        <authorList>
            <consortium name="The Broad Institute Genomics Platform"/>
            <consortium name="The Broad Institute Genome Sequencing Center for Infectious Disease"/>
            <person name="Wu L."/>
            <person name="Ma J."/>
        </authorList>
    </citation>
    <scope>NUCLEOTIDE SEQUENCE [LARGE SCALE GENOMIC DNA]</scope>
    <source>
        <strain evidence="4">CCUG 54520</strain>
    </source>
</reference>
<gene>
    <name evidence="3" type="ORF">ACFO6S_10950</name>
</gene>
<keyword evidence="1" id="KW-0732">Signal</keyword>
<accession>A0ABV9FQP8</accession>
<dbReference type="RefSeq" id="WP_378416802.1">
    <property type="nucleotide sequence ID" value="NZ_JBHSFO010000004.1"/>
</dbReference>